<keyword evidence="3" id="KW-1185">Reference proteome</keyword>
<sequence length="77" mass="8627">MNNTTNNTTNQSGWFIIIACLAIGLAPFSPEPHLFGKVKWIMGGANGMQPMDWWDTIMHGVPMIAFVVLLIRKLIKK</sequence>
<keyword evidence="1" id="KW-1133">Transmembrane helix</keyword>
<evidence type="ECO:0000313" key="2">
    <source>
        <dbReference type="EMBL" id="NBG66549.1"/>
    </source>
</evidence>
<keyword evidence="1" id="KW-0472">Membrane</keyword>
<gene>
    <name evidence="2" type="ORF">GQN54_10510</name>
</gene>
<protein>
    <recommendedName>
        <fullName evidence="4">RND transporter</fullName>
    </recommendedName>
</protein>
<dbReference type="Proteomes" id="UP000470771">
    <property type="component" value="Unassembled WGS sequence"/>
</dbReference>
<feature type="transmembrane region" description="Helical" evidence="1">
    <location>
        <begin position="12"/>
        <end position="30"/>
    </location>
</feature>
<keyword evidence="1" id="KW-0812">Transmembrane</keyword>
<dbReference type="AlphaFoldDB" id="A0A6N9NL22"/>
<dbReference type="EMBL" id="WWNE01000008">
    <property type="protein sequence ID" value="NBG66549.1"/>
    <property type="molecule type" value="Genomic_DNA"/>
</dbReference>
<evidence type="ECO:0000313" key="3">
    <source>
        <dbReference type="Proteomes" id="UP000470771"/>
    </source>
</evidence>
<comment type="caution">
    <text evidence="2">The sequence shown here is derived from an EMBL/GenBank/DDBJ whole genome shotgun (WGS) entry which is preliminary data.</text>
</comment>
<feature type="transmembrane region" description="Helical" evidence="1">
    <location>
        <begin position="57"/>
        <end position="75"/>
    </location>
</feature>
<proteinExistence type="predicted"/>
<accession>A0A6N9NL22</accession>
<dbReference type="RefSeq" id="WP_160633508.1">
    <property type="nucleotide sequence ID" value="NZ_WWNE01000008.1"/>
</dbReference>
<evidence type="ECO:0000256" key="1">
    <source>
        <dbReference type="SAM" id="Phobius"/>
    </source>
</evidence>
<evidence type="ECO:0008006" key="4">
    <source>
        <dbReference type="Google" id="ProtNLM"/>
    </source>
</evidence>
<reference evidence="2 3" key="1">
    <citation type="submission" date="2019-12" db="EMBL/GenBank/DDBJ databases">
        <authorList>
            <person name="Zhao J."/>
        </authorList>
    </citation>
    <scope>NUCLEOTIDE SEQUENCE [LARGE SCALE GENOMIC DNA]</scope>
    <source>
        <strain evidence="2 3">S-15</strain>
    </source>
</reference>
<name>A0A6N9NL22_9FLAO</name>
<organism evidence="2 3">
    <name type="scientific">Acidiluteibacter ferrifornacis</name>
    <dbReference type="NCBI Taxonomy" id="2692424"/>
    <lineage>
        <taxon>Bacteria</taxon>
        <taxon>Pseudomonadati</taxon>
        <taxon>Bacteroidota</taxon>
        <taxon>Flavobacteriia</taxon>
        <taxon>Flavobacteriales</taxon>
        <taxon>Cryomorphaceae</taxon>
        <taxon>Acidiluteibacter</taxon>
    </lineage>
</organism>